<sequence length="36" mass="4222">MTRTGDHQNFSQKQHRTRYPRAAHAPHALPRADRVL</sequence>
<proteinExistence type="predicted"/>
<comment type="caution">
    <text evidence="2">The sequence shown here is derived from an EMBL/GenBank/DDBJ whole genome shotgun (WGS) entry which is preliminary data.</text>
</comment>
<feature type="region of interest" description="Disordered" evidence="1">
    <location>
        <begin position="1"/>
        <end position="36"/>
    </location>
</feature>
<organism evidence="2 3">
    <name type="scientific">Corchorus olitorius</name>
    <dbReference type="NCBI Taxonomy" id="93759"/>
    <lineage>
        <taxon>Eukaryota</taxon>
        <taxon>Viridiplantae</taxon>
        <taxon>Streptophyta</taxon>
        <taxon>Embryophyta</taxon>
        <taxon>Tracheophyta</taxon>
        <taxon>Spermatophyta</taxon>
        <taxon>Magnoliopsida</taxon>
        <taxon>eudicotyledons</taxon>
        <taxon>Gunneridae</taxon>
        <taxon>Pentapetalae</taxon>
        <taxon>rosids</taxon>
        <taxon>malvids</taxon>
        <taxon>Malvales</taxon>
        <taxon>Malvaceae</taxon>
        <taxon>Grewioideae</taxon>
        <taxon>Apeibeae</taxon>
        <taxon>Corchorus</taxon>
    </lineage>
</organism>
<protein>
    <submittedName>
        <fullName evidence="2">Uncharacterized protein</fullName>
    </submittedName>
</protein>
<keyword evidence="3" id="KW-1185">Reference proteome</keyword>
<dbReference type="EMBL" id="AWUE01020173">
    <property type="protein sequence ID" value="OMO69696.1"/>
    <property type="molecule type" value="Genomic_DNA"/>
</dbReference>
<evidence type="ECO:0000313" key="3">
    <source>
        <dbReference type="Proteomes" id="UP000187203"/>
    </source>
</evidence>
<reference evidence="3" key="1">
    <citation type="submission" date="2013-09" db="EMBL/GenBank/DDBJ databases">
        <title>Corchorus olitorius genome sequencing.</title>
        <authorList>
            <person name="Alam M."/>
            <person name="Haque M.S."/>
            <person name="Islam M.S."/>
            <person name="Emdad E.M."/>
            <person name="Islam M.M."/>
            <person name="Ahmed B."/>
            <person name="Halim A."/>
            <person name="Hossen Q.M.M."/>
            <person name="Hossain M.Z."/>
            <person name="Ahmed R."/>
            <person name="Khan M.M."/>
            <person name="Islam R."/>
            <person name="Rashid M.M."/>
            <person name="Khan S.A."/>
            <person name="Rahman M.S."/>
            <person name="Alam M."/>
            <person name="Yahiya A.S."/>
            <person name="Khan M.S."/>
            <person name="Azam M.S."/>
            <person name="Haque T."/>
            <person name="Lashkar M.Z.H."/>
            <person name="Akhand A.I."/>
            <person name="Morshed G."/>
            <person name="Roy S."/>
            <person name="Uddin K.S."/>
            <person name="Rabeya T."/>
            <person name="Hossain A.S."/>
            <person name="Chowdhury A."/>
            <person name="Snigdha A.R."/>
            <person name="Mortoza M.S."/>
            <person name="Matin S.A."/>
            <person name="Hoque S.M.E."/>
            <person name="Islam M.K."/>
            <person name="Roy D.K."/>
            <person name="Haider R."/>
            <person name="Moosa M.M."/>
            <person name="Elias S.M."/>
            <person name="Hasan A.M."/>
            <person name="Jahan S."/>
            <person name="Shafiuddin M."/>
            <person name="Mahmood N."/>
            <person name="Shommy N.S."/>
        </authorList>
    </citation>
    <scope>NUCLEOTIDE SEQUENCE [LARGE SCALE GENOMIC DNA]</scope>
    <source>
        <strain evidence="3">cv. O-4</strain>
    </source>
</reference>
<name>A0A1R3HH38_9ROSI</name>
<gene>
    <name evidence="2" type="ORF">COLO4_28959</name>
</gene>
<accession>A0A1R3HH38</accession>
<dbReference type="Proteomes" id="UP000187203">
    <property type="component" value="Unassembled WGS sequence"/>
</dbReference>
<evidence type="ECO:0000256" key="1">
    <source>
        <dbReference type="SAM" id="MobiDB-lite"/>
    </source>
</evidence>
<evidence type="ECO:0000313" key="2">
    <source>
        <dbReference type="EMBL" id="OMO69696.1"/>
    </source>
</evidence>
<dbReference type="AlphaFoldDB" id="A0A1R3HH38"/>